<evidence type="ECO:0000313" key="4">
    <source>
        <dbReference type="Proteomes" id="UP000070504"/>
    </source>
</evidence>
<evidence type="ECO:0000259" key="2">
    <source>
        <dbReference type="Pfam" id="PF03050"/>
    </source>
</evidence>
<dbReference type="NCBIfam" id="NF033517">
    <property type="entry name" value="transpos_IS66"/>
    <property type="match status" value="1"/>
</dbReference>
<dbReference type="InterPro" id="IPR052344">
    <property type="entry name" value="Transposase-related"/>
</dbReference>
<feature type="compositionally biased region" description="Basic and acidic residues" evidence="1">
    <location>
        <begin position="334"/>
        <end position="349"/>
    </location>
</feature>
<sequence length="453" mass="52571">MEEEIEELREEVAVKEEVIERLRGKLRKHENPHVPSSQKRETSKTGTSGEENDDGGKEDESNEEVGGSQEKLDDENDGGRGRKTGHDGETRKTPEPDRTEVVFEERCENCGRELDEPDRVETRVVEDIPDPGSVEVVEYEIEHYDCGCGEETVAAHEDIPEKGNFGPNVLVQTTLLKFRERVPYGKIQSLLEDVYELQVSTNTLYNFTGRVADQLRPFYEETRKKARQSEVVHCDETGMSLEGENGWIWTTTTENEVLYSVREDRSQKAIEYMLGENYHGTIVCDGWRSYSAYSSNLQRCWSHLLNESKFTANKHQEAEPIDEKLHEIYEDLKKFREEDPPPDEREEKRKQARKKLEKIVNQDYENEEVQKLANHIQNGIDHWLTFVTSPKVEPTNNRAERSIRKIVTLRKIIGTIRSERGRYILETIMTAIETWKTRGQNPHEEMQKAIRNS</sequence>
<evidence type="ECO:0000313" key="3">
    <source>
        <dbReference type="EMBL" id="KXB06597.1"/>
    </source>
</evidence>
<dbReference type="PANTHER" id="PTHR33678:SF1">
    <property type="entry name" value="BLL1576 PROTEIN"/>
    <property type="match status" value="1"/>
</dbReference>
<feature type="domain" description="Transposase IS66 central" evidence="2">
    <location>
        <begin position="162"/>
        <end position="421"/>
    </location>
</feature>
<protein>
    <recommendedName>
        <fullName evidence="2">Transposase IS66 central domain-containing protein</fullName>
    </recommendedName>
</protein>
<feature type="region of interest" description="Disordered" evidence="1">
    <location>
        <begin position="334"/>
        <end position="354"/>
    </location>
</feature>
<feature type="compositionally biased region" description="Basic and acidic residues" evidence="1">
    <location>
        <begin position="77"/>
        <end position="101"/>
    </location>
</feature>
<dbReference type="InterPro" id="IPR004291">
    <property type="entry name" value="Transposase_IS66_central"/>
</dbReference>
<organism evidence="3 4">
    <name type="scientific">candidate division MSBL1 archaeon SCGC-AAA382K21</name>
    <dbReference type="NCBI Taxonomy" id="1698283"/>
    <lineage>
        <taxon>Archaea</taxon>
        <taxon>Methanobacteriati</taxon>
        <taxon>Methanobacteriota</taxon>
        <taxon>candidate division MSBL1</taxon>
    </lineage>
</organism>
<comment type="caution">
    <text evidence="3">The sequence shown here is derived from an EMBL/GenBank/DDBJ whole genome shotgun (WGS) entry which is preliminary data.</text>
</comment>
<dbReference type="Proteomes" id="UP000070504">
    <property type="component" value="Unassembled WGS sequence"/>
</dbReference>
<dbReference type="EMBL" id="LHYH01000034">
    <property type="protein sequence ID" value="KXB06597.1"/>
    <property type="molecule type" value="Genomic_DNA"/>
</dbReference>
<proteinExistence type="predicted"/>
<reference evidence="3 4" key="1">
    <citation type="journal article" date="2016" name="Sci. Rep.">
        <title>Metabolic traits of an uncultured archaeal lineage -MSBL1- from brine pools of the Red Sea.</title>
        <authorList>
            <person name="Mwirichia R."/>
            <person name="Alam I."/>
            <person name="Rashid M."/>
            <person name="Vinu M."/>
            <person name="Ba-Alawi W."/>
            <person name="Anthony Kamau A."/>
            <person name="Kamanda Ngugi D."/>
            <person name="Goker M."/>
            <person name="Klenk H.P."/>
            <person name="Bajic V."/>
            <person name="Stingl U."/>
        </authorList>
    </citation>
    <scope>NUCLEOTIDE SEQUENCE [LARGE SCALE GENOMIC DNA]</scope>
    <source>
        <strain evidence="3">SCGC-AAA382K21</strain>
    </source>
</reference>
<accession>A0A133VJI9</accession>
<keyword evidence="4" id="KW-1185">Reference proteome</keyword>
<gene>
    <name evidence="3" type="ORF">AKJ54_01250</name>
</gene>
<feature type="region of interest" description="Disordered" evidence="1">
    <location>
        <begin position="22"/>
        <end position="101"/>
    </location>
</feature>
<evidence type="ECO:0000256" key="1">
    <source>
        <dbReference type="SAM" id="MobiDB-lite"/>
    </source>
</evidence>
<dbReference type="AlphaFoldDB" id="A0A133VJI9"/>
<dbReference type="PANTHER" id="PTHR33678">
    <property type="entry name" value="BLL1576 PROTEIN"/>
    <property type="match status" value="1"/>
</dbReference>
<dbReference type="Pfam" id="PF03050">
    <property type="entry name" value="DDE_Tnp_IS66"/>
    <property type="match status" value="1"/>
</dbReference>
<name>A0A133VJI9_9EURY</name>